<comment type="similarity">
    <text evidence="1 3">Belongs to the short-chain dehydrogenases/reductases (SDR) family.</text>
</comment>
<dbReference type="EMBL" id="CAVLEF010000001">
    <property type="protein sequence ID" value="CAK1540325.1"/>
    <property type="molecule type" value="Genomic_DNA"/>
</dbReference>
<dbReference type="SUPFAM" id="SSF51735">
    <property type="entry name" value="NAD(P)-binding Rossmann-fold domains"/>
    <property type="match status" value="1"/>
</dbReference>
<evidence type="ECO:0000313" key="4">
    <source>
        <dbReference type="EMBL" id="CAK1540325.1"/>
    </source>
</evidence>
<dbReference type="Gene3D" id="3.40.50.720">
    <property type="entry name" value="NAD(P)-binding Rossmann-like Domain"/>
    <property type="match status" value="1"/>
</dbReference>
<evidence type="ECO:0008006" key="6">
    <source>
        <dbReference type="Google" id="ProtNLM"/>
    </source>
</evidence>
<evidence type="ECO:0000313" key="5">
    <source>
        <dbReference type="Proteomes" id="UP001497472"/>
    </source>
</evidence>
<proteinExistence type="inferred from homology"/>
<dbReference type="GO" id="GO:0005737">
    <property type="term" value="C:cytoplasm"/>
    <property type="evidence" value="ECO:0007669"/>
    <property type="project" value="TreeGrafter"/>
</dbReference>
<name>A0AAV1IVH6_9NEOP</name>
<dbReference type="PRINTS" id="PR00081">
    <property type="entry name" value="GDHRDH"/>
</dbReference>
<sequence>MYSLKDQAVVVTGGAMGIGAAIVKEFLNGGAKVAILDLNETAGRKLAEELSTSHKDRVQFLKCDVIDEKELLNAFQSVQDSFGGLDVVFNNAGISDESEAGYKKLVAINYTAVVGSTMHAIKIMRKDKGGKGGTVINLSSIMGLKAFCPGLFVYGSLKNALIHFGRSIGMEPYYSRTGVRVLTMCVGITLTGILDVSKGFDQEFHEGIVKGLNNAVARGSVQGPEDVAKGMLEYYQNGASGSTWLVNCGVTSDITSNIAKAFEVVSPIPLVSIVSSSISSLSEPSQNFDKIRRR</sequence>
<reference evidence="4 5" key="1">
    <citation type="submission" date="2023-11" db="EMBL/GenBank/DDBJ databases">
        <authorList>
            <person name="Okamura Y."/>
        </authorList>
    </citation>
    <scope>NUCLEOTIDE SEQUENCE [LARGE SCALE GENOMIC DNA]</scope>
</reference>
<dbReference type="PRINTS" id="PR00080">
    <property type="entry name" value="SDRFAMILY"/>
</dbReference>
<protein>
    <recommendedName>
        <fullName evidence="6">15-hydroxyprostaglandin dehydrogenase [NAD(+)]-like</fullName>
    </recommendedName>
</protein>
<keyword evidence="2" id="KW-0560">Oxidoreductase</keyword>
<evidence type="ECO:0000256" key="3">
    <source>
        <dbReference type="RuleBase" id="RU000363"/>
    </source>
</evidence>
<accession>A0AAV1IVH6</accession>
<gene>
    <name evidence="4" type="ORF">LNINA_LOCUS386</name>
</gene>
<evidence type="ECO:0000256" key="1">
    <source>
        <dbReference type="ARBA" id="ARBA00006484"/>
    </source>
</evidence>
<dbReference type="GO" id="GO:0016616">
    <property type="term" value="F:oxidoreductase activity, acting on the CH-OH group of donors, NAD or NADP as acceptor"/>
    <property type="evidence" value="ECO:0007669"/>
    <property type="project" value="TreeGrafter"/>
</dbReference>
<dbReference type="PANTHER" id="PTHR44229">
    <property type="entry name" value="15-HYDROXYPROSTAGLANDIN DEHYDROGENASE [NAD(+)]"/>
    <property type="match status" value="1"/>
</dbReference>
<evidence type="ECO:0000256" key="2">
    <source>
        <dbReference type="ARBA" id="ARBA00023002"/>
    </source>
</evidence>
<dbReference type="InterPro" id="IPR002347">
    <property type="entry name" value="SDR_fam"/>
</dbReference>
<dbReference type="AlphaFoldDB" id="A0AAV1IVH6"/>
<dbReference type="PANTHER" id="PTHR44229:SF8">
    <property type="entry name" value="ALCOHOL DEHYDROGENASE-RELATED"/>
    <property type="match status" value="1"/>
</dbReference>
<comment type="caution">
    <text evidence="4">The sequence shown here is derived from an EMBL/GenBank/DDBJ whole genome shotgun (WGS) entry which is preliminary data.</text>
</comment>
<dbReference type="Pfam" id="PF00106">
    <property type="entry name" value="adh_short"/>
    <property type="match status" value="1"/>
</dbReference>
<dbReference type="Proteomes" id="UP001497472">
    <property type="component" value="Unassembled WGS sequence"/>
</dbReference>
<organism evidence="4 5">
    <name type="scientific">Leptosia nina</name>
    <dbReference type="NCBI Taxonomy" id="320188"/>
    <lineage>
        <taxon>Eukaryota</taxon>
        <taxon>Metazoa</taxon>
        <taxon>Ecdysozoa</taxon>
        <taxon>Arthropoda</taxon>
        <taxon>Hexapoda</taxon>
        <taxon>Insecta</taxon>
        <taxon>Pterygota</taxon>
        <taxon>Neoptera</taxon>
        <taxon>Endopterygota</taxon>
        <taxon>Lepidoptera</taxon>
        <taxon>Glossata</taxon>
        <taxon>Ditrysia</taxon>
        <taxon>Papilionoidea</taxon>
        <taxon>Pieridae</taxon>
        <taxon>Pierinae</taxon>
        <taxon>Leptosia</taxon>
    </lineage>
</organism>
<keyword evidence="5" id="KW-1185">Reference proteome</keyword>
<dbReference type="InterPro" id="IPR036291">
    <property type="entry name" value="NAD(P)-bd_dom_sf"/>
</dbReference>